<dbReference type="Gene3D" id="1.25.40.470">
    <property type="match status" value="1"/>
</dbReference>
<dbReference type="AlphaFoldDB" id="A0AA88IFE5"/>
<accession>A0AA88IFE5</accession>
<proteinExistence type="predicted"/>
<dbReference type="GO" id="GO:1905515">
    <property type="term" value="P:non-motile cilium assembly"/>
    <property type="evidence" value="ECO:0007669"/>
    <property type="project" value="TreeGrafter"/>
</dbReference>
<evidence type="ECO:0000256" key="1">
    <source>
        <dbReference type="ARBA" id="ARBA00004120"/>
    </source>
</evidence>
<evidence type="ECO:0000259" key="11">
    <source>
        <dbReference type="Pfam" id="PF23387"/>
    </source>
</evidence>
<dbReference type="Pfam" id="PF23145">
    <property type="entry name" value="Zf_2nd_IFT121"/>
    <property type="match status" value="1"/>
</dbReference>
<dbReference type="Proteomes" id="UP001187531">
    <property type="component" value="Unassembled WGS sequence"/>
</dbReference>
<dbReference type="EMBL" id="JAVRJZ010000002">
    <property type="protein sequence ID" value="KAK2725751.1"/>
    <property type="molecule type" value="Genomic_DNA"/>
</dbReference>
<evidence type="ECO:0000256" key="8">
    <source>
        <dbReference type="ARBA" id="ARBA00023273"/>
    </source>
</evidence>
<keyword evidence="8" id="KW-0966">Cell projection</keyword>
<dbReference type="SMART" id="SM00320">
    <property type="entry name" value="WD40"/>
    <property type="match status" value="4"/>
</dbReference>
<dbReference type="PANTHER" id="PTHR12764">
    <property type="entry name" value="WD REPEAT DOMAIN-RELATED"/>
    <property type="match status" value="1"/>
</dbReference>
<evidence type="ECO:0000313" key="15">
    <source>
        <dbReference type="EMBL" id="KAK2725751.1"/>
    </source>
</evidence>
<feature type="repeat" description="WD" evidence="9">
    <location>
        <begin position="61"/>
        <end position="102"/>
    </location>
</feature>
<dbReference type="GO" id="GO:0097730">
    <property type="term" value="C:non-motile cilium"/>
    <property type="evidence" value="ECO:0007669"/>
    <property type="project" value="TreeGrafter"/>
</dbReference>
<dbReference type="InterPro" id="IPR039857">
    <property type="entry name" value="Ift122/121"/>
</dbReference>
<dbReference type="InterPro" id="IPR001680">
    <property type="entry name" value="WD40_rpt"/>
</dbReference>
<dbReference type="Pfam" id="PF25768">
    <property type="entry name" value="TPR_IFT121"/>
    <property type="match status" value="1"/>
</dbReference>
<dbReference type="PIRSF" id="PIRSF037536">
    <property type="entry name" value="WD_repeat_p35"/>
    <property type="match status" value="1"/>
</dbReference>
<dbReference type="Gene3D" id="2.130.10.10">
    <property type="entry name" value="YVTN repeat-like/Quinoprotein amine dehydrogenase"/>
    <property type="match status" value="2"/>
</dbReference>
<evidence type="ECO:0000313" key="16">
    <source>
        <dbReference type="Proteomes" id="UP001187531"/>
    </source>
</evidence>
<dbReference type="SUPFAM" id="SSF50978">
    <property type="entry name" value="WD40 repeat-like"/>
    <property type="match status" value="1"/>
</dbReference>
<dbReference type="GO" id="GO:0035721">
    <property type="term" value="P:intraciliary retrograde transport"/>
    <property type="evidence" value="ECO:0007669"/>
    <property type="project" value="TreeGrafter"/>
</dbReference>
<dbReference type="InterPro" id="IPR056158">
    <property type="entry name" value="Beta-prop_IFT121_2nd"/>
</dbReference>
<keyword evidence="4" id="KW-0677">Repeat</keyword>
<dbReference type="Pfam" id="PF23390">
    <property type="entry name" value="Beta-prop_WDR35_2nd"/>
    <property type="match status" value="1"/>
</dbReference>
<protein>
    <recommendedName>
        <fullName evidence="17">WD repeat-containing protein 55 homolog</fullName>
    </recommendedName>
</protein>
<keyword evidence="2" id="KW-0963">Cytoplasm</keyword>
<dbReference type="PROSITE" id="PS50082">
    <property type="entry name" value="WD_REPEATS_2"/>
    <property type="match status" value="1"/>
</dbReference>
<organism evidence="15 16">
    <name type="scientific">Artemia franciscana</name>
    <name type="common">Brine shrimp</name>
    <name type="synonym">Artemia sanfranciscana</name>
    <dbReference type="NCBI Taxonomy" id="6661"/>
    <lineage>
        <taxon>Eukaryota</taxon>
        <taxon>Metazoa</taxon>
        <taxon>Ecdysozoa</taxon>
        <taxon>Arthropoda</taxon>
        <taxon>Crustacea</taxon>
        <taxon>Branchiopoda</taxon>
        <taxon>Anostraca</taxon>
        <taxon>Artemiidae</taxon>
        <taxon>Artemia</taxon>
    </lineage>
</organism>
<reference evidence="15" key="1">
    <citation type="submission" date="2023-07" db="EMBL/GenBank/DDBJ databases">
        <title>Chromosome-level genome assembly of Artemia franciscana.</title>
        <authorList>
            <person name="Jo E."/>
        </authorList>
    </citation>
    <scope>NUCLEOTIDE SEQUENCE</scope>
    <source>
        <tissue evidence="15">Whole body</tissue>
    </source>
</reference>
<dbReference type="InterPro" id="IPR056170">
    <property type="entry name" value="Znf_IFT121-like"/>
</dbReference>
<evidence type="ECO:0000256" key="7">
    <source>
        <dbReference type="ARBA" id="ARBA00023212"/>
    </source>
</evidence>
<evidence type="ECO:0000256" key="3">
    <source>
        <dbReference type="ARBA" id="ARBA00022574"/>
    </source>
</evidence>
<dbReference type="GO" id="GO:0061512">
    <property type="term" value="P:protein localization to cilium"/>
    <property type="evidence" value="ECO:0007669"/>
    <property type="project" value="TreeGrafter"/>
</dbReference>
<evidence type="ECO:0000259" key="12">
    <source>
        <dbReference type="Pfam" id="PF23390"/>
    </source>
</evidence>
<dbReference type="InterPro" id="IPR036322">
    <property type="entry name" value="WD40_repeat_dom_sf"/>
</dbReference>
<dbReference type="InterPro" id="IPR056157">
    <property type="entry name" value="TPR_IFT80_172_dom"/>
</dbReference>
<feature type="domain" description="IFT121-like TPR repeats" evidence="14">
    <location>
        <begin position="995"/>
        <end position="1093"/>
    </location>
</feature>
<gene>
    <name evidence="15" type="ORF">QYM36_000290</name>
</gene>
<feature type="domain" description="IFT121-like zinc finger" evidence="10">
    <location>
        <begin position="1123"/>
        <end position="1162"/>
    </location>
</feature>
<feature type="domain" description="IFT121 second beta-propeller" evidence="12">
    <location>
        <begin position="333"/>
        <end position="642"/>
    </location>
</feature>
<evidence type="ECO:0000256" key="4">
    <source>
        <dbReference type="ARBA" id="ARBA00022737"/>
    </source>
</evidence>
<feature type="domain" description="IFT121/TULP4 N-terminal" evidence="13">
    <location>
        <begin position="2"/>
        <end position="328"/>
    </location>
</feature>
<evidence type="ECO:0000259" key="10">
    <source>
        <dbReference type="Pfam" id="PF23145"/>
    </source>
</evidence>
<dbReference type="InterPro" id="IPR057979">
    <property type="entry name" value="TPR_IFT121"/>
</dbReference>
<dbReference type="InterPro" id="IPR017233">
    <property type="entry name" value="WDR35"/>
</dbReference>
<dbReference type="InterPro" id="IPR057361">
    <property type="entry name" value="TPR_WDR35"/>
</dbReference>
<evidence type="ECO:0000259" key="14">
    <source>
        <dbReference type="Pfam" id="PF25768"/>
    </source>
</evidence>
<dbReference type="InterPro" id="IPR015943">
    <property type="entry name" value="WD40/YVTN_repeat-like_dom_sf"/>
</dbReference>
<comment type="subcellular location">
    <subcellularLocation>
        <location evidence="1">Cytoplasm</location>
        <location evidence="1">Cytoskeleton</location>
        <location evidence="1">Cilium basal body</location>
    </subcellularLocation>
</comment>
<evidence type="ECO:0008006" key="17">
    <source>
        <dbReference type="Google" id="ProtNLM"/>
    </source>
</evidence>
<keyword evidence="5" id="KW-0970">Cilium biogenesis/degradation</keyword>
<dbReference type="Pfam" id="PF25170">
    <property type="entry name" value="TPR_WDR35"/>
    <property type="match status" value="1"/>
</dbReference>
<evidence type="ECO:0000259" key="13">
    <source>
        <dbReference type="Pfam" id="PF24797"/>
    </source>
</evidence>
<keyword evidence="3 9" id="KW-0853">WD repeat</keyword>
<dbReference type="InterPro" id="IPR056159">
    <property type="entry name" value="Beta-prop_IFT121_TULP_N"/>
</dbReference>
<dbReference type="Pfam" id="PF23387">
    <property type="entry name" value="TPR_IFT80_172"/>
    <property type="match status" value="1"/>
</dbReference>
<keyword evidence="7" id="KW-0206">Cytoskeleton</keyword>
<dbReference type="SUPFAM" id="SSF69322">
    <property type="entry name" value="Tricorn protease domain 2"/>
    <property type="match status" value="1"/>
</dbReference>
<dbReference type="GO" id="GO:0030991">
    <property type="term" value="C:intraciliary transport particle A"/>
    <property type="evidence" value="ECO:0007669"/>
    <property type="project" value="TreeGrafter"/>
</dbReference>
<comment type="caution">
    <text evidence="15">The sequence shown here is derived from an EMBL/GenBank/DDBJ whole genome shotgun (WGS) entry which is preliminary data.</text>
</comment>
<evidence type="ECO:0000256" key="9">
    <source>
        <dbReference type="PROSITE-ProRule" id="PRU00221"/>
    </source>
</evidence>
<name>A0AA88IFE5_ARTSF</name>
<feature type="domain" description="IFT80/172/WDR35 TPR" evidence="11">
    <location>
        <begin position="673"/>
        <end position="762"/>
    </location>
</feature>
<sequence length="1169" mass="132891">MMFVYLSKKIAIPSTSQLLCVSWDKENGFIGCSGENGLLKVFRLEGKEDGRNSSLTSNQALDGHNGSVLVVKWNELHQRLTSSDQHGLIIVWTLHKGQWYEEMINNRNKSMVKGMDWNSDGRKICIAYEDGGVIVGSVDGSRIWGKEIKGETLADVAWSPDSRIILFALGSGKIDCYDSSGNLMCPLEAQSKWKTVCGTKIASMKWFNSRYVYPDPDVPSLCISYKNGFVALLKDEMDTEPIVFNSKLRISCCQWNQNGTVFGIGGSYLGSANSDQEIINAIEFYSAYGEPLSVLKVPGKNFTSFSWEGMSLRIAITVDTNLYFATVRPGYKWCSFGNTIAYAFNKADKLETYIMFWDAKNNERYVKSFRQVNAICEGNEHCLIAARTEEGKECLIWCNTLGTPIDSRMIGFSATYLSSAQNYLTGASPYYVCVWNLRSTNSTFGTSPEEKISSSVSYYHLKNGILIPCRLPLDVPNPDENNSKITCLGTSDKLMLIGTESNIQIYTASDMKLVGTLETKSKPVRLSLNFSVTKLAVIDINGNLTMFELRPYMELTSDNLGMWLDFERKDVWDIRWAPDNPDMFAIMEKTRMYIFRGTEPEEPQQSNAHLCSFKDLEVKAVQLDELLKNPEFPKKDHFVTMEVKSLRDTRSLLQQVGTKEATAFVEKHPHPRLWKLIGETALNSYNFEAAETAFVKCLDYRSVKLVQKLKATENQLLKEAELAAYFGDYEKAEKLYMQADRRDLAVDLRRILGEWDRVLHLLDSSASSTDEEYKEAWDALGEQFSDICNWERAIECFKKSGNTERLVDCYYQLELFDELENLVETMDNNNKIVPKLADMFSSVGMCELATRCYLKCNRPRLAIDLCIKLNHWDSAISLAQKYGMADVKKLLKSYAKRLLMEKKYQQAVDLFKSCQQKLDAALLLYMMAEDVLEKEGPSTSAKASFTLAAQVMQDYEDRQKKPDNDSEPESLLLEISDDIQISPNTLNRLYRYIDYPWKGAEAQHFWILAKNQFTEGHNEAAMRVLYNLQKYEEMLPMEPLYKMLADSSLEMKCFGVCAKAYMKLESLPKISDELRDCYQMAADQIFSKNPPKDVVSPRVDCRKCKRKIHEWCGTCPSCEESYPLCIATGRPVFDVATAVACSHCRHFVIETEVKEDMRCPLCQGLGFGS</sequence>
<evidence type="ECO:0000256" key="6">
    <source>
        <dbReference type="ARBA" id="ARBA00023069"/>
    </source>
</evidence>
<evidence type="ECO:0000256" key="5">
    <source>
        <dbReference type="ARBA" id="ARBA00022794"/>
    </source>
</evidence>
<keyword evidence="6" id="KW-0969">Cilium</keyword>
<keyword evidence="16" id="KW-1185">Reference proteome</keyword>
<dbReference type="PANTHER" id="PTHR12764:SF5">
    <property type="entry name" value="LD29485P"/>
    <property type="match status" value="1"/>
</dbReference>
<evidence type="ECO:0000256" key="2">
    <source>
        <dbReference type="ARBA" id="ARBA00022490"/>
    </source>
</evidence>
<dbReference type="Pfam" id="PF24797">
    <property type="entry name" value="Beta-prop_WDR35_TULP_N"/>
    <property type="match status" value="1"/>
</dbReference>